<keyword evidence="3" id="KW-1185">Reference proteome</keyword>
<sequence length="185" mass="20980">MHKNPRKRFGSALNDVCERELLRRSRSCSNFEVMEDEVENQRHGDIRASDGHSFEEARSPSTWWPSPYQPNASTGKWTNGETAYDARLYGLDWQLLDDDLSLTDELREDMQLVKHIEEEPCVNNIGNLEQQGFANSPLAENGGDNLPLLDGAQIEVGADPQTPLFDATVFSPPQMEKRQSNWSDN</sequence>
<reference evidence="2 3" key="1">
    <citation type="submission" date="2024-10" db="EMBL/GenBank/DDBJ databases">
        <authorList>
            <person name="Kim D."/>
        </authorList>
    </citation>
    <scope>NUCLEOTIDE SEQUENCE [LARGE SCALE GENOMIC DNA]</scope>
    <source>
        <strain evidence="2">BH-2024</strain>
    </source>
</reference>
<feature type="region of interest" description="Disordered" evidence="1">
    <location>
        <begin position="40"/>
        <end position="67"/>
    </location>
</feature>
<feature type="region of interest" description="Disordered" evidence="1">
    <location>
        <begin position="165"/>
        <end position="185"/>
    </location>
</feature>
<gene>
    <name evidence="2" type="ORF">niasHT_038988</name>
</gene>
<name>A0ABD2IK60_9BILA</name>
<protein>
    <submittedName>
        <fullName evidence="2">Uncharacterized protein</fullName>
    </submittedName>
</protein>
<organism evidence="2 3">
    <name type="scientific">Heterodera trifolii</name>
    <dbReference type="NCBI Taxonomy" id="157864"/>
    <lineage>
        <taxon>Eukaryota</taxon>
        <taxon>Metazoa</taxon>
        <taxon>Ecdysozoa</taxon>
        <taxon>Nematoda</taxon>
        <taxon>Chromadorea</taxon>
        <taxon>Rhabditida</taxon>
        <taxon>Tylenchina</taxon>
        <taxon>Tylenchomorpha</taxon>
        <taxon>Tylenchoidea</taxon>
        <taxon>Heteroderidae</taxon>
        <taxon>Heteroderinae</taxon>
        <taxon>Heterodera</taxon>
    </lineage>
</organism>
<feature type="compositionally biased region" description="Basic and acidic residues" evidence="1">
    <location>
        <begin position="40"/>
        <end position="58"/>
    </location>
</feature>
<dbReference type="AlphaFoldDB" id="A0ABD2IK60"/>
<dbReference type="EMBL" id="JBICBT010001249">
    <property type="protein sequence ID" value="KAL3076583.1"/>
    <property type="molecule type" value="Genomic_DNA"/>
</dbReference>
<evidence type="ECO:0000313" key="2">
    <source>
        <dbReference type="EMBL" id="KAL3076583.1"/>
    </source>
</evidence>
<evidence type="ECO:0000313" key="3">
    <source>
        <dbReference type="Proteomes" id="UP001620626"/>
    </source>
</evidence>
<dbReference type="Proteomes" id="UP001620626">
    <property type="component" value="Unassembled WGS sequence"/>
</dbReference>
<accession>A0ABD2IK60</accession>
<evidence type="ECO:0000256" key="1">
    <source>
        <dbReference type="SAM" id="MobiDB-lite"/>
    </source>
</evidence>
<comment type="caution">
    <text evidence="2">The sequence shown here is derived from an EMBL/GenBank/DDBJ whole genome shotgun (WGS) entry which is preliminary data.</text>
</comment>
<proteinExistence type="predicted"/>